<dbReference type="Proteomes" id="UP000199107">
    <property type="component" value="Unassembled WGS sequence"/>
</dbReference>
<accession>A0A1G9WFG9</accession>
<feature type="region of interest" description="Disordered" evidence="1">
    <location>
        <begin position="291"/>
        <end position="316"/>
    </location>
</feature>
<evidence type="ECO:0000256" key="1">
    <source>
        <dbReference type="SAM" id="MobiDB-lite"/>
    </source>
</evidence>
<gene>
    <name evidence="2" type="ORF">SAMN05192555_1213</name>
</gene>
<evidence type="ECO:0000313" key="3">
    <source>
        <dbReference type="Proteomes" id="UP000199107"/>
    </source>
</evidence>
<dbReference type="EMBL" id="FNGH01000021">
    <property type="protein sequence ID" value="SDM82765.1"/>
    <property type="molecule type" value="Genomic_DNA"/>
</dbReference>
<protein>
    <submittedName>
        <fullName evidence="2">CRISPR-associated protein, Cse1 family</fullName>
    </submittedName>
</protein>
<name>A0A1G9WFG9_9GAMM</name>
<reference evidence="3" key="1">
    <citation type="submission" date="2016-10" db="EMBL/GenBank/DDBJ databases">
        <authorList>
            <person name="Varghese N."/>
            <person name="Submissions S."/>
        </authorList>
    </citation>
    <scope>NUCLEOTIDE SEQUENCE [LARGE SCALE GENOMIC DNA]</scope>
    <source>
        <strain evidence="3">AAP</strain>
    </source>
</reference>
<dbReference type="NCBIfam" id="TIGR02547">
    <property type="entry name" value="casA_cse1"/>
    <property type="match status" value="1"/>
</dbReference>
<dbReference type="Pfam" id="PF09481">
    <property type="entry name" value="CRISPR_Cse1"/>
    <property type="match status" value="1"/>
</dbReference>
<proteinExistence type="predicted"/>
<dbReference type="RefSeq" id="WP_089660601.1">
    <property type="nucleotide sequence ID" value="NZ_FNGH01000021.1"/>
</dbReference>
<evidence type="ECO:0000313" key="2">
    <source>
        <dbReference type="EMBL" id="SDM82765.1"/>
    </source>
</evidence>
<dbReference type="OrthoDB" id="5392377at2"/>
<dbReference type="InterPro" id="IPR013381">
    <property type="entry name" value="CRISPR-assoc_prot_Cse1"/>
</dbReference>
<dbReference type="STRING" id="48727.SAMN05192555_1213"/>
<organism evidence="2 3">
    <name type="scientific">Franzmannia pantelleriensis</name>
    <dbReference type="NCBI Taxonomy" id="48727"/>
    <lineage>
        <taxon>Bacteria</taxon>
        <taxon>Pseudomonadati</taxon>
        <taxon>Pseudomonadota</taxon>
        <taxon>Gammaproteobacteria</taxon>
        <taxon>Oceanospirillales</taxon>
        <taxon>Halomonadaceae</taxon>
        <taxon>Franzmannia</taxon>
    </lineage>
</organism>
<dbReference type="CDD" id="cd09729">
    <property type="entry name" value="Cse1_I-E"/>
    <property type="match status" value="1"/>
</dbReference>
<keyword evidence="3" id="KW-1185">Reference proteome</keyword>
<dbReference type="AlphaFoldDB" id="A0A1G9WFG9"/>
<sequence length="560" mass="62552">MNLLIDNWLPFRARDGSITYRSPLAIADPDIVDLALPRADFQGAAYQWLIGLLQTALPPKDHDDWLDCVAEPPSREVLEAAFEPLTSAFELDGDGPRFMQDRDPLEDAKPTSVSGLLIDSPGANGLKLNTDHFVKRGRVEAICPDCAALALFTLQINAPSGGAGYRVGLRGGGPLTTLVLPEDAQASLWQRLWLNVMPNQSLSRQGKFEAPRPDDDTLFPWIRPTRLSDKKGAVVVPDDMHALHAYWAMPRRFRLFFEDTPCRCDLCGREASRSVAEIRAKNYGANYDGPWQHPLTPYRRDPKKPNEPPLSTKGQPGGLGYRHWSNLVLDDAENSGTLPATVVHDYLHGKVPANRQARREGEAFEPLLRHARLWAFGYDMDNMKPRGWYGVEMPLVAVPSEQQEVLRSWVQDVTELARQVTWMLRNQIKAAWFSRPADAKGDMSPIDNQFYEATQAGFFHALFGMQRVLLDGENTHMPTEIAEGWYRVLQREALRLFDAQALTGPMAELDMKRITGARRNLQAWLSGRSKGSKVITQFAKKGGFALTGSKASTTAEEVAP</sequence>